<comment type="caution">
    <text evidence="2">The sequence shown here is derived from an EMBL/GenBank/DDBJ whole genome shotgun (WGS) entry which is preliminary data.</text>
</comment>
<keyword evidence="1" id="KW-0732">Signal</keyword>
<evidence type="ECO:0000313" key="2">
    <source>
        <dbReference type="EMBL" id="MBM6578471.1"/>
    </source>
</evidence>
<dbReference type="SMART" id="SM00710">
    <property type="entry name" value="PbH1"/>
    <property type="match status" value="6"/>
</dbReference>
<dbReference type="InterPro" id="IPR006626">
    <property type="entry name" value="PbH1"/>
</dbReference>
<dbReference type="InterPro" id="IPR011050">
    <property type="entry name" value="Pectin_lyase_fold/virulence"/>
</dbReference>
<keyword evidence="3" id="KW-1185">Reference proteome</keyword>
<reference evidence="2 3" key="1">
    <citation type="submission" date="2020-12" db="EMBL/GenBank/DDBJ databases">
        <title>Sphingomonas sp.</title>
        <authorList>
            <person name="Kim M.K."/>
        </authorList>
    </citation>
    <scope>NUCLEOTIDE SEQUENCE [LARGE SCALE GENOMIC DNA]</scope>
    <source>
        <strain evidence="2 3">BT552</strain>
    </source>
</reference>
<dbReference type="SUPFAM" id="SSF51126">
    <property type="entry name" value="Pectin lyase-like"/>
    <property type="match status" value="1"/>
</dbReference>
<evidence type="ECO:0008006" key="4">
    <source>
        <dbReference type="Google" id="ProtNLM"/>
    </source>
</evidence>
<accession>A0ABS2DBZ0</accession>
<dbReference type="InterPro" id="IPR012334">
    <property type="entry name" value="Pectin_lyas_fold"/>
</dbReference>
<protein>
    <recommendedName>
        <fullName evidence="4">Pectate lyase superfamily protein domain-containing protein</fullName>
    </recommendedName>
</protein>
<name>A0ABS2DBZ0_9SPHN</name>
<organism evidence="2 3">
    <name type="scientific">Sphingomonas longa</name>
    <dbReference type="NCBI Taxonomy" id="2778730"/>
    <lineage>
        <taxon>Bacteria</taxon>
        <taxon>Pseudomonadati</taxon>
        <taxon>Pseudomonadota</taxon>
        <taxon>Alphaproteobacteria</taxon>
        <taxon>Sphingomonadales</taxon>
        <taxon>Sphingomonadaceae</taxon>
        <taxon>Sphingomonas</taxon>
    </lineage>
</organism>
<proteinExistence type="predicted"/>
<dbReference type="EMBL" id="JAFEMC010000008">
    <property type="protein sequence ID" value="MBM6578471.1"/>
    <property type="molecule type" value="Genomic_DNA"/>
</dbReference>
<dbReference type="Gene3D" id="2.160.20.10">
    <property type="entry name" value="Single-stranded right-handed beta-helix, Pectin lyase-like"/>
    <property type="match status" value="1"/>
</dbReference>
<dbReference type="Proteomes" id="UP000763641">
    <property type="component" value="Unassembled WGS sequence"/>
</dbReference>
<dbReference type="RefSeq" id="WP_204200565.1">
    <property type="nucleotide sequence ID" value="NZ_JAFEMC010000008.1"/>
</dbReference>
<gene>
    <name evidence="2" type="ORF">ILT43_18985</name>
</gene>
<feature type="signal peptide" evidence="1">
    <location>
        <begin position="1"/>
        <end position="19"/>
    </location>
</feature>
<sequence>MISRRATLAGTLGTAAAAAAGWTLDGWPTPPEPDHPRPAGPVRTVSVRAFGATGGGLRDDTAAFQAAHDSLPDGGVIVVETGRYDLRTVAITHRYVTIRLAPDAVLRRIGPIDLASRGMFMLELVGAHFTLEGGTIDLNGEGPMAIRTFGRLPNRYGEQTVAGIRAIAGPANAAIYAVRTSYVVVSGVTIQNSGETALLWRNCGHIRVEACQFANIANFGVEYSLVAADHDGATGPMPMRGDCTVADCTFEDIDDYGLGTGNGVGVGGGGGSDLGTFAGFEIVDCAFARCQRDIHIEFLSGSRIERLIIARIRSHDARQGSFGLIGVRDVIIDDYVAIDPGSAPTAALAGHYPSIYGGILSGDFDRVRLENLRILDRRDHGVRSGRQAAITAGSRECIAQDATFGAGDVGALLGIRGANPDGAWYVGRIAAVLAPDRVRLDLPAGATVRAAAYAYGGATREGLVLTHGGRVTLRAVRITAGRGSGLPGEPPAAGLRIEALTAPLQASTTTIAAPPGNTGGAAGIRSPDGGRLRMAVSMPGIEVRGFSVSRPVS</sequence>
<feature type="chain" id="PRO_5047527171" description="Pectate lyase superfamily protein domain-containing protein" evidence="1">
    <location>
        <begin position="20"/>
        <end position="553"/>
    </location>
</feature>
<evidence type="ECO:0000313" key="3">
    <source>
        <dbReference type="Proteomes" id="UP000763641"/>
    </source>
</evidence>
<evidence type="ECO:0000256" key="1">
    <source>
        <dbReference type="SAM" id="SignalP"/>
    </source>
</evidence>